<sequence length="205" mass="23182">MNPDEVREDWAEREGEFSPRYYAEKGPDEVSETIRSAIEFYVGTDARVLELGCGSGRHLEHLRRGGFDRLAGVDINDESFDVMGEYFPTLAETGEFHTGAIEDLLPAFDDDEFDAVYSVETLQHVHPDDTWVFEEVVRICGDLLVTAENEGNGARRGREGAEVSYVNDEFPLYHRNWRDVFSGLGGVQVVNEPTKRDTIRAFKLA</sequence>
<keyword evidence="2" id="KW-0489">Methyltransferase</keyword>
<dbReference type="OrthoDB" id="6243at2157"/>
<dbReference type="SUPFAM" id="SSF53335">
    <property type="entry name" value="S-adenosyl-L-methionine-dependent methyltransferases"/>
    <property type="match status" value="1"/>
</dbReference>
<dbReference type="GO" id="GO:0008168">
    <property type="term" value="F:methyltransferase activity"/>
    <property type="evidence" value="ECO:0007669"/>
    <property type="project" value="UniProtKB-KW"/>
</dbReference>
<dbReference type="Gene3D" id="3.40.50.150">
    <property type="entry name" value="Vaccinia Virus protein VP39"/>
    <property type="match status" value="1"/>
</dbReference>
<accession>A0A6B0SU56</accession>
<dbReference type="CDD" id="cd02440">
    <property type="entry name" value="AdoMet_MTases"/>
    <property type="match status" value="1"/>
</dbReference>
<dbReference type="InterPro" id="IPR041698">
    <property type="entry name" value="Methyltransf_25"/>
</dbReference>
<dbReference type="GO" id="GO:0032259">
    <property type="term" value="P:methylation"/>
    <property type="evidence" value="ECO:0007669"/>
    <property type="project" value="UniProtKB-KW"/>
</dbReference>
<evidence type="ECO:0000259" key="1">
    <source>
        <dbReference type="Pfam" id="PF13649"/>
    </source>
</evidence>
<dbReference type="InterPro" id="IPR029063">
    <property type="entry name" value="SAM-dependent_MTases_sf"/>
</dbReference>
<keyword evidence="3" id="KW-1185">Reference proteome</keyword>
<proteinExistence type="predicted"/>
<evidence type="ECO:0000313" key="3">
    <source>
        <dbReference type="Proteomes" id="UP000437065"/>
    </source>
</evidence>
<organism evidence="2 3">
    <name type="scientific">Halobaculum saliterrae</name>
    <dbReference type="NCBI Taxonomy" id="2073113"/>
    <lineage>
        <taxon>Archaea</taxon>
        <taxon>Methanobacteriati</taxon>
        <taxon>Methanobacteriota</taxon>
        <taxon>Stenosarchaea group</taxon>
        <taxon>Halobacteria</taxon>
        <taxon>Halobacteriales</taxon>
        <taxon>Haloferacaceae</taxon>
        <taxon>Halobaculum</taxon>
    </lineage>
</organism>
<feature type="domain" description="Methyltransferase" evidence="1">
    <location>
        <begin position="48"/>
        <end position="139"/>
    </location>
</feature>
<keyword evidence="2" id="KW-0808">Transferase</keyword>
<dbReference type="AlphaFoldDB" id="A0A6B0SU56"/>
<name>A0A6B0SU56_9EURY</name>
<gene>
    <name evidence="2" type="ORF">GRX01_13675</name>
</gene>
<reference evidence="2 3" key="1">
    <citation type="submission" date="2019-12" db="EMBL/GenBank/DDBJ databases">
        <title>Isolation and characterization of three novel carbon monoxide-oxidizing members of Halobacteria from salione crusts and soils.</title>
        <authorList>
            <person name="Myers M.R."/>
            <person name="King G.M."/>
        </authorList>
    </citation>
    <scope>NUCLEOTIDE SEQUENCE [LARGE SCALE GENOMIC DNA]</scope>
    <source>
        <strain evidence="2 3">WSA2</strain>
    </source>
</reference>
<dbReference type="EMBL" id="WUUS01000008">
    <property type="protein sequence ID" value="MXR42384.1"/>
    <property type="molecule type" value="Genomic_DNA"/>
</dbReference>
<dbReference type="RefSeq" id="WP_159668508.1">
    <property type="nucleotide sequence ID" value="NZ_WUUS01000008.1"/>
</dbReference>
<dbReference type="Proteomes" id="UP000437065">
    <property type="component" value="Unassembled WGS sequence"/>
</dbReference>
<protein>
    <submittedName>
        <fullName evidence="2">Methyltransferase domain-containing protein</fullName>
    </submittedName>
</protein>
<comment type="caution">
    <text evidence="2">The sequence shown here is derived from an EMBL/GenBank/DDBJ whole genome shotgun (WGS) entry which is preliminary data.</text>
</comment>
<evidence type="ECO:0000313" key="2">
    <source>
        <dbReference type="EMBL" id="MXR42384.1"/>
    </source>
</evidence>
<dbReference type="Pfam" id="PF13649">
    <property type="entry name" value="Methyltransf_25"/>
    <property type="match status" value="1"/>
</dbReference>